<dbReference type="EnsemblMetazoa" id="BGLB035880-RA">
    <property type="protein sequence ID" value="BGLB035880-PA"/>
    <property type="gene ID" value="BGLB035880"/>
</dbReference>
<evidence type="ECO:0000313" key="3">
    <source>
        <dbReference type="Proteomes" id="UP000076420"/>
    </source>
</evidence>
<keyword evidence="1" id="KW-0732">Signal</keyword>
<evidence type="ECO:0008006" key="4">
    <source>
        <dbReference type="Google" id="ProtNLM"/>
    </source>
</evidence>
<dbReference type="Proteomes" id="UP000076420">
    <property type="component" value="Unassembled WGS sequence"/>
</dbReference>
<dbReference type="AlphaFoldDB" id="A0A2C9LX49"/>
<dbReference type="CDD" id="cd11304">
    <property type="entry name" value="Cadherin_repeat"/>
    <property type="match status" value="1"/>
</dbReference>
<feature type="chain" id="PRO_5011999595" description="Cadherin domain-containing protein" evidence="1">
    <location>
        <begin position="22"/>
        <end position="465"/>
    </location>
</feature>
<protein>
    <recommendedName>
        <fullName evidence="4">Cadherin domain-containing protein</fullName>
    </recommendedName>
</protein>
<dbReference type="OrthoDB" id="10278043at2759"/>
<gene>
    <name evidence="2" type="primary">106053174</name>
</gene>
<reference evidence="2" key="1">
    <citation type="submission" date="2020-05" db="UniProtKB">
        <authorList>
            <consortium name="EnsemblMetazoa"/>
        </authorList>
    </citation>
    <scope>IDENTIFICATION</scope>
    <source>
        <strain evidence="2">BB02</strain>
    </source>
</reference>
<sequence>MEQSWLMTMCLFLSLLPKLGCQDCVEPDQTVYTIKGLVGETIVNLSLLSDGYWSTSVLDITSGQEISSCFSTSLENETNTWLLQIAKHLPLNLRRESHDLLFTLHCTVKTITKPFIRRAILLPQPVNDQFIHPLVDIYIPKVIHIQIEVNANVRSILSELYCVLNVSATELSLTLVRDEHLNDQEAFFFDMSKNGVVTLKQSLNSSREDIFLIILRRIMSSCTELVPVLVLVTSENSRNLTGQCENHPAFKLQNCSSFRCQIDVYRTEIQATFQGDITNLTPSAIYAEDSEGRQTSYFFLTGNPRNYDQVFSLHPDTGIVNTSGLNFSSSQQPFYMIIRAQVKSSPSCYDKVLLYIKIKNDLITSSTKFTTGKMTTAMLTKPLGSTSSTSSTLSSTDSSTYEAENTTVKLVNPDSELYSSTVLRKDLNLEESLEALKLNPVLSHSDYQCPSWSLFSFVALLNIAI</sequence>
<name>A0A2C9LX49_BIOGL</name>
<feature type="signal peptide" evidence="1">
    <location>
        <begin position="1"/>
        <end position="21"/>
    </location>
</feature>
<organism evidence="2 3">
    <name type="scientific">Biomphalaria glabrata</name>
    <name type="common">Bloodfluke planorb</name>
    <name type="synonym">Freshwater snail</name>
    <dbReference type="NCBI Taxonomy" id="6526"/>
    <lineage>
        <taxon>Eukaryota</taxon>
        <taxon>Metazoa</taxon>
        <taxon>Spiralia</taxon>
        <taxon>Lophotrochozoa</taxon>
        <taxon>Mollusca</taxon>
        <taxon>Gastropoda</taxon>
        <taxon>Heterobranchia</taxon>
        <taxon>Euthyneura</taxon>
        <taxon>Panpulmonata</taxon>
        <taxon>Hygrophila</taxon>
        <taxon>Lymnaeoidea</taxon>
        <taxon>Planorbidae</taxon>
        <taxon>Biomphalaria</taxon>
    </lineage>
</organism>
<evidence type="ECO:0000256" key="1">
    <source>
        <dbReference type="SAM" id="SignalP"/>
    </source>
</evidence>
<dbReference type="KEGG" id="bgt:106053174"/>
<evidence type="ECO:0000313" key="2">
    <source>
        <dbReference type="EnsemblMetazoa" id="BGLB035880-PA"/>
    </source>
</evidence>
<dbReference type="RefSeq" id="XP_013064113.2">
    <property type="nucleotide sequence ID" value="XM_013208659.2"/>
</dbReference>
<dbReference type="VEuPathDB" id="VectorBase:BGLB035880"/>
<dbReference type="VEuPathDB" id="VectorBase:BGLAX_033552"/>
<accession>A0A2C9LX49</accession>
<proteinExistence type="predicted"/>